<dbReference type="STRING" id="464029.SAMN02982989_2536"/>
<feature type="transmembrane region" description="Helical" evidence="1">
    <location>
        <begin position="6"/>
        <end position="26"/>
    </location>
</feature>
<dbReference type="OrthoDB" id="7375851at2"/>
<dbReference type="EMBL" id="FXAF01000006">
    <property type="protein sequence ID" value="SMF48336.1"/>
    <property type="molecule type" value="Genomic_DNA"/>
</dbReference>
<keyword evidence="1" id="KW-1133">Transmembrane helix</keyword>
<evidence type="ECO:0000256" key="1">
    <source>
        <dbReference type="SAM" id="Phobius"/>
    </source>
</evidence>
<sequence>MAGIIIPIVCCAIILYAVGTISRSLWRQRKSKPPAWPPYPLINATEEEMDRRHAELRDMLSHERLGPQRARRLWRKLQAAETGKGLIHEFHRDFCGHGLIRTERGVILCDIQDGHFPGPAIAAWETEDAFVDFFSRQSDFTMSGWDPAEPVFHTEDEWYRDNQRLRTRIIDRFL</sequence>
<keyword evidence="3" id="KW-1185">Reference proteome</keyword>
<organism evidence="2 3">
    <name type="scientific">Xaviernesmea oryzae</name>
    <dbReference type="NCBI Taxonomy" id="464029"/>
    <lineage>
        <taxon>Bacteria</taxon>
        <taxon>Pseudomonadati</taxon>
        <taxon>Pseudomonadota</taxon>
        <taxon>Alphaproteobacteria</taxon>
        <taxon>Hyphomicrobiales</taxon>
        <taxon>Rhizobiaceae</taxon>
        <taxon>Rhizobium/Agrobacterium group</taxon>
        <taxon>Xaviernesmea</taxon>
    </lineage>
</organism>
<keyword evidence="1" id="KW-0812">Transmembrane</keyword>
<keyword evidence="1" id="KW-0472">Membrane</keyword>
<accession>A0A1X7F9A4</accession>
<evidence type="ECO:0000313" key="2">
    <source>
        <dbReference type="EMBL" id="SMF48336.1"/>
    </source>
</evidence>
<dbReference type="Proteomes" id="UP000192903">
    <property type="component" value="Unassembled WGS sequence"/>
</dbReference>
<name>A0A1X7F9A4_9HYPH</name>
<dbReference type="RefSeq" id="WP_085422706.1">
    <property type="nucleotide sequence ID" value="NZ_FXAF01000006.1"/>
</dbReference>
<protein>
    <submittedName>
        <fullName evidence="2">Uncharacterized protein</fullName>
    </submittedName>
</protein>
<reference evidence="3" key="1">
    <citation type="submission" date="2017-04" db="EMBL/GenBank/DDBJ databases">
        <authorList>
            <person name="Varghese N."/>
            <person name="Submissions S."/>
        </authorList>
    </citation>
    <scope>NUCLEOTIDE SEQUENCE [LARGE SCALE GENOMIC DNA]</scope>
    <source>
        <strain evidence="3">B4P</strain>
    </source>
</reference>
<gene>
    <name evidence="2" type="ORF">SAMN02982989_2536</name>
</gene>
<proteinExistence type="predicted"/>
<dbReference type="AlphaFoldDB" id="A0A1X7F9A4"/>
<evidence type="ECO:0000313" key="3">
    <source>
        <dbReference type="Proteomes" id="UP000192903"/>
    </source>
</evidence>